<dbReference type="InParanoid" id="A0A0H2R811"/>
<accession>A0A0H2R811</accession>
<name>A0A0H2R811_9AGAM</name>
<proteinExistence type="predicted"/>
<feature type="region of interest" description="Disordered" evidence="1">
    <location>
        <begin position="322"/>
        <end position="370"/>
    </location>
</feature>
<dbReference type="Gene3D" id="1.25.10.10">
    <property type="entry name" value="Leucine-rich Repeat Variant"/>
    <property type="match status" value="1"/>
</dbReference>
<evidence type="ECO:0008006" key="4">
    <source>
        <dbReference type="Google" id="ProtNLM"/>
    </source>
</evidence>
<dbReference type="InterPro" id="IPR012535">
    <property type="entry name" value="Cell_div_Cdc14"/>
</dbReference>
<protein>
    <recommendedName>
        <fullName evidence="4">CDC14-domain-containing protein</fullName>
    </recommendedName>
</protein>
<dbReference type="EMBL" id="KQ086135">
    <property type="protein sequence ID" value="KLO07507.1"/>
    <property type="molecule type" value="Genomic_DNA"/>
</dbReference>
<reference evidence="2 3" key="1">
    <citation type="submission" date="2015-04" db="EMBL/GenBank/DDBJ databases">
        <title>Complete genome sequence of Schizopora paradoxa KUC8140, a cosmopolitan wood degrader in East Asia.</title>
        <authorList>
            <consortium name="DOE Joint Genome Institute"/>
            <person name="Min B."/>
            <person name="Park H."/>
            <person name="Jang Y."/>
            <person name="Kim J.-J."/>
            <person name="Kim K.H."/>
            <person name="Pangilinan J."/>
            <person name="Lipzen A."/>
            <person name="Riley R."/>
            <person name="Grigoriev I.V."/>
            <person name="Spatafora J.W."/>
            <person name="Choi I.-G."/>
        </authorList>
    </citation>
    <scope>NUCLEOTIDE SEQUENCE [LARGE SCALE GENOMIC DNA]</scope>
    <source>
        <strain evidence="2 3">KUC8140</strain>
    </source>
</reference>
<keyword evidence="3" id="KW-1185">Reference proteome</keyword>
<dbReference type="PANTHER" id="PTHR34065:SF1">
    <property type="entry name" value="CELL DIVISION CONTROL PROTEIN 14"/>
    <property type="match status" value="1"/>
</dbReference>
<feature type="compositionally biased region" description="Polar residues" evidence="1">
    <location>
        <begin position="233"/>
        <end position="265"/>
    </location>
</feature>
<dbReference type="OrthoDB" id="5357220at2759"/>
<dbReference type="Proteomes" id="UP000053477">
    <property type="component" value="Unassembled WGS sequence"/>
</dbReference>
<feature type="region of interest" description="Disordered" evidence="1">
    <location>
        <begin position="233"/>
        <end position="303"/>
    </location>
</feature>
<dbReference type="PANTHER" id="PTHR34065">
    <property type="entry name" value="CELL DIVISION CONTROL PROTEIN 14"/>
    <property type="match status" value="1"/>
</dbReference>
<dbReference type="STRING" id="27342.A0A0H2R811"/>
<evidence type="ECO:0000313" key="2">
    <source>
        <dbReference type="EMBL" id="KLO07507.1"/>
    </source>
</evidence>
<feature type="compositionally biased region" description="Polar residues" evidence="1">
    <location>
        <begin position="353"/>
        <end position="370"/>
    </location>
</feature>
<dbReference type="Pfam" id="PF08045">
    <property type="entry name" value="CDC14"/>
    <property type="match status" value="2"/>
</dbReference>
<evidence type="ECO:0000256" key="1">
    <source>
        <dbReference type="SAM" id="MobiDB-lite"/>
    </source>
</evidence>
<dbReference type="InterPro" id="IPR011989">
    <property type="entry name" value="ARM-like"/>
</dbReference>
<feature type="non-terminal residue" evidence="2">
    <location>
        <position position="429"/>
    </location>
</feature>
<sequence length="429" mass="46598">MRRIIRNALDTLSSPRSSIDKQANALQSLEGVLAQTLLNEDETSKLTRIESFVNLQDEFDSNISTRMLPWLITQVDNLKGSFEKSCSTADKEDGDLETIILNVTQSLSILQGVILLHHRSKEFMGRKLSLETILELLAVYRQVTHKPLSNSTNSPANRAPRNDAPYTSLASTVLDTLLCILVDSPISLRLFEEANGVEIIVKLLKRASNPKDVRMKCLEFLYFYLMDETGSLSRVPTQPSSPVKQSTPVTRAQGSSRNTTFSSFEACTPSFSAATSSTPPQSPTKPRPHTKPRDASVQGGPLGMLRKDVDFVPLSPKKAQIAGLGVGKRGGSPVPPLRLGTRQPLQRKPSPLSRDSSGETFFSSNDSTYGTAVTDESAANATLSPDEESSDASLAIRTTEDKKRLLGQLLGNVDALVEGVKSAGIWGLG</sequence>
<gene>
    <name evidence="2" type="ORF">SCHPADRAFT_860155</name>
</gene>
<organism evidence="2 3">
    <name type="scientific">Schizopora paradoxa</name>
    <dbReference type="NCBI Taxonomy" id="27342"/>
    <lineage>
        <taxon>Eukaryota</taxon>
        <taxon>Fungi</taxon>
        <taxon>Dikarya</taxon>
        <taxon>Basidiomycota</taxon>
        <taxon>Agaricomycotina</taxon>
        <taxon>Agaricomycetes</taxon>
        <taxon>Hymenochaetales</taxon>
        <taxon>Schizoporaceae</taxon>
        <taxon>Schizopora</taxon>
    </lineage>
</organism>
<feature type="compositionally biased region" description="Low complexity" evidence="1">
    <location>
        <begin position="266"/>
        <end position="279"/>
    </location>
</feature>
<dbReference type="AlphaFoldDB" id="A0A0H2R811"/>
<evidence type="ECO:0000313" key="3">
    <source>
        <dbReference type="Proteomes" id="UP000053477"/>
    </source>
</evidence>